<proteinExistence type="predicted"/>
<feature type="compositionally biased region" description="Basic and acidic residues" evidence="1">
    <location>
        <begin position="130"/>
        <end position="141"/>
    </location>
</feature>
<evidence type="ECO:0000256" key="1">
    <source>
        <dbReference type="SAM" id="MobiDB-lite"/>
    </source>
</evidence>
<dbReference type="Pfam" id="PF03372">
    <property type="entry name" value="Exo_endo_phos"/>
    <property type="match status" value="1"/>
</dbReference>
<dbReference type="SUPFAM" id="SSF56219">
    <property type="entry name" value="DNase I-like"/>
    <property type="match status" value="1"/>
</dbReference>
<dbReference type="Proteomes" id="UP001141552">
    <property type="component" value="Unassembled WGS sequence"/>
</dbReference>
<reference evidence="3" key="2">
    <citation type="journal article" date="2023" name="Plants (Basel)">
        <title>Annotation of the Turnera subulata (Passifloraceae) Draft Genome Reveals the S-Locus Evolved after the Divergence of Turneroideae from Passifloroideae in a Stepwise Manner.</title>
        <authorList>
            <person name="Henning P.M."/>
            <person name="Roalson E.H."/>
            <person name="Mir W."/>
            <person name="McCubbin A.G."/>
            <person name="Shore J.S."/>
        </authorList>
    </citation>
    <scope>NUCLEOTIDE SEQUENCE</scope>
    <source>
        <strain evidence="3">F60SS</strain>
    </source>
</reference>
<dbReference type="InterPro" id="IPR036691">
    <property type="entry name" value="Endo/exonu/phosph_ase_sf"/>
</dbReference>
<feature type="compositionally biased region" description="Acidic residues" evidence="1">
    <location>
        <begin position="87"/>
        <end position="96"/>
    </location>
</feature>
<dbReference type="GO" id="GO:0003824">
    <property type="term" value="F:catalytic activity"/>
    <property type="evidence" value="ECO:0007669"/>
    <property type="project" value="InterPro"/>
</dbReference>
<dbReference type="EMBL" id="JAKUCV010002715">
    <property type="protein sequence ID" value="KAJ4841656.1"/>
    <property type="molecule type" value="Genomic_DNA"/>
</dbReference>
<evidence type="ECO:0000259" key="2">
    <source>
        <dbReference type="Pfam" id="PF03372"/>
    </source>
</evidence>
<dbReference type="Gene3D" id="3.60.10.10">
    <property type="entry name" value="Endonuclease/exonuclease/phosphatase"/>
    <property type="match status" value="1"/>
</dbReference>
<dbReference type="InterPro" id="IPR005135">
    <property type="entry name" value="Endo/exonuclease/phosphatase"/>
</dbReference>
<dbReference type="PANTHER" id="PTHR33710:SF77">
    <property type="entry name" value="DNASE I-LIKE SUPERFAMILY PROTEIN"/>
    <property type="match status" value="1"/>
</dbReference>
<evidence type="ECO:0000313" key="3">
    <source>
        <dbReference type="EMBL" id="KAJ4841656.1"/>
    </source>
</evidence>
<evidence type="ECO:0000313" key="4">
    <source>
        <dbReference type="Proteomes" id="UP001141552"/>
    </source>
</evidence>
<feature type="compositionally biased region" description="Basic and acidic residues" evidence="1">
    <location>
        <begin position="15"/>
        <end position="30"/>
    </location>
</feature>
<feature type="region of interest" description="Disordered" evidence="1">
    <location>
        <begin position="1"/>
        <end position="110"/>
    </location>
</feature>
<accession>A0A9Q0G4B9</accession>
<feature type="domain" description="Endonuclease/exonuclease/phosphatase" evidence="2">
    <location>
        <begin position="304"/>
        <end position="507"/>
    </location>
</feature>
<keyword evidence="4" id="KW-1185">Reference proteome</keyword>
<dbReference type="AlphaFoldDB" id="A0A9Q0G4B9"/>
<name>A0A9Q0G4B9_9ROSI</name>
<dbReference type="OrthoDB" id="1750980at2759"/>
<protein>
    <recommendedName>
        <fullName evidence="2">Endonuclease/exonuclease/phosphatase domain-containing protein</fullName>
    </recommendedName>
</protein>
<sequence length="625" mass="70866">MEDSLMADPDPVIEANRDTKKGGIRKRQEPESESSTPDVVSESAHEPQPPMASDHGGSAGSDPHRQVLPAKQKVSYKAMLQTSSTDLEWDEEEEEVPGQVNAPIPANQRRDTGELGEWMNARPRPRRTTQRREIPTEKEQPHMPVGGSRFEILRRDLDAEETVVLPDLEGINPWIRQAEETIQILSAADVHAALSVSQEAPGNKTIQPPTTLCANPKHNPPDLNRVAGAKHSGSTSKPPIRGIPVGRVSCKLRSNHGKLETPINIPTEATDCMAMEEGGDFQASDEEVFEDMDPAEGAVKPQFKRNLQLFCQQYKLAIVVVVEPRTSGRKASRIIASLGFPRSHRVEARGFSGGLWVLWRNQEVKVEAIISHAQFIHMRVWHNHQWFWLTAVYGSPTEAIRRALWRNIEIIASQLNGPWILAGDFNALLSTNKMTGGRHKGSKVGDEQFQHCVADSELIDLGFARPIFTWHRGSLMKRLDRALCNISWLQVYEKTAVFHLPFLGSDHRPLLIRLTEEHQKGKKPHNFHFQVPWITHEDFPRFVRENWKDRNGWAPTINSFSEKLGEWNHTVFGNIFSKKRKLLARLGGIQCYLEKKPSKFLSTLELELRAELDKILTHEETFWFQ</sequence>
<feature type="region of interest" description="Disordered" evidence="1">
    <location>
        <begin position="123"/>
        <end position="144"/>
    </location>
</feature>
<comment type="caution">
    <text evidence="3">The sequence shown here is derived from an EMBL/GenBank/DDBJ whole genome shotgun (WGS) entry which is preliminary data.</text>
</comment>
<organism evidence="3 4">
    <name type="scientific">Turnera subulata</name>
    <dbReference type="NCBI Taxonomy" id="218843"/>
    <lineage>
        <taxon>Eukaryota</taxon>
        <taxon>Viridiplantae</taxon>
        <taxon>Streptophyta</taxon>
        <taxon>Embryophyta</taxon>
        <taxon>Tracheophyta</taxon>
        <taxon>Spermatophyta</taxon>
        <taxon>Magnoliopsida</taxon>
        <taxon>eudicotyledons</taxon>
        <taxon>Gunneridae</taxon>
        <taxon>Pentapetalae</taxon>
        <taxon>rosids</taxon>
        <taxon>fabids</taxon>
        <taxon>Malpighiales</taxon>
        <taxon>Passifloraceae</taxon>
        <taxon>Turnera</taxon>
    </lineage>
</organism>
<gene>
    <name evidence="3" type="ORF">Tsubulata_010983</name>
</gene>
<reference evidence="3" key="1">
    <citation type="submission" date="2022-02" db="EMBL/GenBank/DDBJ databases">
        <authorList>
            <person name="Henning P.M."/>
            <person name="McCubbin A.G."/>
            <person name="Shore J.S."/>
        </authorList>
    </citation>
    <scope>NUCLEOTIDE SEQUENCE</scope>
    <source>
        <strain evidence="3">F60SS</strain>
        <tissue evidence="3">Leaves</tissue>
    </source>
</reference>
<dbReference type="PANTHER" id="PTHR33710">
    <property type="entry name" value="BNAC02G09200D PROTEIN"/>
    <property type="match status" value="1"/>
</dbReference>